<sequence>MTKHEPRLGIEEMLSDGAPERDLMEVPLAPRAFRAFFAVAFAFLLLSLVQLGYLGVVRHGFYSARARTNMADEKVVLAPRGIIYDRQGESLVENLASMNAFITPHYLPEAPAERLQTLQTIAAALGVNLGTLTEKLAARDWNVSERVPVAEDLSHDRIVELSSSPIPGLSVEPSFKRVHRTPYAFAHLIGYTGLADEDDLKSREGLVAEDQVGRAGLEAFYDQALRGADGREVTYRDARGNPAEGETLLPPSPGLSLYTSIDGELQEFLYQRLTTALRDLGRTVGVGIAMDPQNGEILALVGLPAFDSTRVAESLNAPGEPFLNRAISGLYNPGSAIKPIVATAALAEGVIDSHKQIFSKGYIEIPNPYHPELPSRFLDWKPNGWVDLAAALAKSSNIYFYEVGGGFEDQLGLGIERLKRWWEKFNLGSVTGVDLVGEAKGFLPDPAWKERETGDRWRIGDTYNVAIGQGDLLVTPLGLLNGISAIANGGVVYQPRVVRTIVDERGAVAEESTSTVRADLRGEIGNVVSHVQEGMREAVRAPYGTAHSLAGLPFPVAAKTGTAQIEENTKLNAFFVGYAPAEHPRLALLILVENAVQGSLNTVPVARDVFLWYYNHRIAPSS</sequence>
<evidence type="ECO:0000256" key="6">
    <source>
        <dbReference type="ARBA" id="ARBA00022801"/>
    </source>
</evidence>
<name>A0A2M6WFJ1_9BACT</name>
<dbReference type="Pfam" id="PF00905">
    <property type="entry name" value="Transpeptidase"/>
    <property type="match status" value="1"/>
</dbReference>
<gene>
    <name evidence="12" type="ORF">COU12_02545</name>
</gene>
<comment type="catalytic activity">
    <reaction evidence="1">
        <text>a beta-lactam + H2O = a substituted beta-amino acid</text>
        <dbReference type="Rhea" id="RHEA:20401"/>
        <dbReference type="ChEBI" id="CHEBI:15377"/>
        <dbReference type="ChEBI" id="CHEBI:35627"/>
        <dbReference type="ChEBI" id="CHEBI:140347"/>
        <dbReference type="EC" id="3.5.2.6"/>
    </reaction>
</comment>
<keyword evidence="8" id="KW-0046">Antibiotic resistance</keyword>
<dbReference type="Proteomes" id="UP000229530">
    <property type="component" value="Unassembled WGS sequence"/>
</dbReference>
<dbReference type="GO" id="GO:0071555">
    <property type="term" value="P:cell wall organization"/>
    <property type="evidence" value="ECO:0007669"/>
    <property type="project" value="TreeGrafter"/>
</dbReference>
<evidence type="ECO:0000256" key="7">
    <source>
        <dbReference type="ARBA" id="ARBA00023136"/>
    </source>
</evidence>
<protein>
    <recommendedName>
        <fullName evidence="4">beta-lactamase</fullName>
        <ecNumber evidence="4">3.5.2.6</ecNumber>
    </recommendedName>
</protein>
<dbReference type="InterPro" id="IPR001460">
    <property type="entry name" value="PCN-bd_Tpept"/>
</dbReference>
<dbReference type="Gene3D" id="3.90.1310.10">
    <property type="entry name" value="Penicillin-binding protein 2a (Domain 2)"/>
    <property type="match status" value="1"/>
</dbReference>
<evidence type="ECO:0000256" key="3">
    <source>
        <dbReference type="ARBA" id="ARBA00007898"/>
    </source>
</evidence>
<dbReference type="EC" id="3.5.2.6" evidence="4"/>
<evidence type="ECO:0000313" key="12">
    <source>
        <dbReference type="EMBL" id="PIT91549.1"/>
    </source>
</evidence>
<dbReference type="GO" id="GO:0046677">
    <property type="term" value="P:response to antibiotic"/>
    <property type="evidence" value="ECO:0007669"/>
    <property type="project" value="UniProtKB-KW"/>
</dbReference>
<evidence type="ECO:0000259" key="11">
    <source>
        <dbReference type="Pfam" id="PF03717"/>
    </source>
</evidence>
<keyword evidence="6" id="KW-0378">Hydrolase</keyword>
<keyword evidence="9" id="KW-0812">Transmembrane</keyword>
<proteinExistence type="inferred from homology"/>
<keyword evidence="9" id="KW-1133">Transmembrane helix</keyword>
<accession>A0A2M6WFJ1</accession>
<reference evidence="13" key="1">
    <citation type="submission" date="2017-09" db="EMBL/GenBank/DDBJ databases">
        <title>Depth-based differentiation of microbial function through sediment-hosted aquifers and enrichment of novel symbionts in the deep terrestrial subsurface.</title>
        <authorList>
            <person name="Probst A.J."/>
            <person name="Ladd B."/>
            <person name="Jarett J.K."/>
            <person name="Geller-Mcgrath D.E."/>
            <person name="Sieber C.M.K."/>
            <person name="Emerson J.B."/>
            <person name="Anantharaman K."/>
            <person name="Thomas B.C."/>
            <person name="Malmstrom R."/>
            <person name="Stieglmeier M."/>
            <person name="Klingl A."/>
            <person name="Woyke T."/>
            <person name="Ryan C.M."/>
            <person name="Banfield J.F."/>
        </authorList>
    </citation>
    <scope>NUCLEOTIDE SEQUENCE [LARGE SCALE GENOMIC DNA]</scope>
</reference>
<evidence type="ECO:0000256" key="8">
    <source>
        <dbReference type="ARBA" id="ARBA00023251"/>
    </source>
</evidence>
<dbReference type="EMBL" id="PFBE01000041">
    <property type="protein sequence ID" value="PIT91549.1"/>
    <property type="molecule type" value="Genomic_DNA"/>
</dbReference>
<feature type="domain" description="Penicillin-binding protein dimerisation" evidence="11">
    <location>
        <begin position="78"/>
        <end position="244"/>
    </location>
</feature>
<keyword evidence="7 9" id="KW-0472">Membrane</keyword>
<comment type="subcellular location">
    <subcellularLocation>
        <location evidence="2">Membrane</location>
    </subcellularLocation>
</comment>
<dbReference type="GO" id="GO:0008658">
    <property type="term" value="F:penicillin binding"/>
    <property type="evidence" value="ECO:0007669"/>
    <property type="project" value="InterPro"/>
</dbReference>
<dbReference type="InterPro" id="IPR036138">
    <property type="entry name" value="PBP_dimer_sf"/>
</dbReference>
<evidence type="ECO:0000256" key="5">
    <source>
        <dbReference type="ARBA" id="ARBA00022729"/>
    </source>
</evidence>
<dbReference type="InterPro" id="IPR050515">
    <property type="entry name" value="Beta-lactam/transpept"/>
</dbReference>
<feature type="transmembrane region" description="Helical" evidence="9">
    <location>
        <begin position="32"/>
        <end position="57"/>
    </location>
</feature>
<dbReference type="SUPFAM" id="SSF56601">
    <property type="entry name" value="beta-lactamase/transpeptidase-like"/>
    <property type="match status" value="1"/>
</dbReference>
<dbReference type="InterPro" id="IPR005311">
    <property type="entry name" value="PBP_dimer"/>
</dbReference>
<dbReference type="SUPFAM" id="SSF56519">
    <property type="entry name" value="Penicillin binding protein dimerisation domain"/>
    <property type="match status" value="1"/>
</dbReference>
<dbReference type="Pfam" id="PF03717">
    <property type="entry name" value="PBP_dimer"/>
    <property type="match status" value="1"/>
</dbReference>
<dbReference type="AlphaFoldDB" id="A0A2M6WFJ1"/>
<dbReference type="GO" id="GO:0008800">
    <property type="term" value="F:beta-lactamase activity"/>
    <property type="evidence" value="ECO:0007669"/>
    <property type="project" value="UniProtKB-EC"/>
</dbReference>
<evidence type="ECO:0000259" key="10">
    <source>
        <dbReference type="Pfam" id="PF00905"/>
    </source>
</evidence>
<feature type="domain" description="Penicillin-binding protein transpeptidase" evidence="10">
    <location>
        <begin position="287"/>
        <end position="609"/>
    </location>
</feature>
<dbReference type="Gene3D" id="3.40.710.10">
    <property type="entry name" value="DD-peptidase/beta-lactamase superfamily"/>
    <property type="match status" value="1"/>
</dbReference>
<dbReference type="PANTHER" id="PTHR30627">
    <property type="entry name" value="PEPTIDOGLYCAN D,D-TRANSPEPTIDASE"/>
    <property type="match status" value="1"/>
</dbReference>
<evidence type="ECO:0000256" key="9">
    <source>
        <dbReference type="SAM" id="Phobius"/>
    </source>
</evidence>
<dbReference type="GO" id="GO:0005886">
    <property type="term" value="C:plasma membrane"/>
    <property type="evidence" value="ECO:0007669"/>
    <property type="project" value="TreeGrafter"/>
</dbReference>
<organism evidence="12 13">
    <name type="scientific">Candidatus Jorgensenbacteria bacterium CG10_big_fil_rev_8_21_14_0_10_54_38</name>
    <dbReference type="NCBI Taxonomy" id="1974593"/>
    <lineage>
        <taxon>Bacteria</taxon>
        <taxon>Candidatus Joergenseniibacteriota</taxon>
    </lineage>
</organism>
<comment type="caution">
    <text evidence="12">The sequence shown here is derived from an EMBL/GenBank/DDBJ whole genome shotgun (WGS) entry which is preliminary data.</text>
</comment>
<evidence type="ECO:0000256" key="1">
    <source>
        <dbReference type="ARBA" id="ARBA00001526"/>
    </source>
</evidence>
<comment type="similarity">
    <text evidence="3">Belongs to the class-D beta-lactamase family.</text>
</comment>
<evidence type="ECO:0000256" key="2">
    <source>
        <dbReference type="ARBA" id="ARBA00004370"/>
    </source>
</evidence>
<dbReference type="PANTHER" id="PTHR30627:SF6">
    <property type="entry name" value="BETA-LACTAMASE YBXI-RELATED"/>
    <property type="match status" value="1"/>
</dbReference>
<evidence type="ECO:0000313" key="13">
    <source>
        <dbReference type="Proteomes" id="UP000229530"/>
    </source>
</evidence>
<dbReference type="InterPro" id="IPR012338">
    <property type="entry name" value="Beta-lactam/transpept-like"/>
</dbReference>
<evidence type="ECO:0000256" key="4">
    <source>
        <dbReference type="ARBA" id="ARBA00012865"/>
    </source>
</evidence>
<keyword evidence="5" id="KW-0732">Signal</keyword>